<sequence length="59" mass="6420">AMHTQVAAICKRICKGPSGPLFNSGTTTKCESKLSMPNPCQSGDRNPDYPPDRYCYGIL</sequence>
<dbReference type="AlphaFoldDB" id="A0A0C3FTH9"/>
<evidence type="ECO:0000313" key="1">
    <source>
        <dbReference type="EMBL" id="KIM82131.1"/>
    </source>
</evidence>
<evidence type="ECO:0000313" key="2">
    <source>
        <dbReference type="Proteomes" id="UP000054166"/>
    </source>
</evidence>
<proteinExistence type="predicted"/>
<protein>
    <submittedName>
        <fullName evidence="1">Uncharacterized protein</fullName>
    </submittedName>
</protein>
<dbReference type="EMBL" id="KN832995">
    <property type="protein sequence ID" value="KIM82131.1"/>
    <property type="molecule type" value="Genomic_DNA"/>
</dbReference>
<accession>A0A0C3FTH9</accession>
<dbReference type="HOGENOM" id="CLU_2967371_0_0_1"/>
<gene>
    <name evidence="1" type="ORF">PILCRDRAFT_820519</name>
</gene>
<keyword evidence="2" id="KW-1185">Reference proteome</keyword>
<dbReference type="InParanoid" id="A0A0C3FTH9"/>
<feature type="non-terminal residue" evidence="1">
    <location>
        <position position="59"/>
    </location>
</feature>
<reference evidence="1 2" key="1">
    <citation type="submission" date="2014-04" db="EMBL/GenBank/DDBJ databases">
        <authorList>
            <consortium name="DOE Joint Genome Institute"/>
            <person name="Kuo A."/>
            <person name="Tarkka M."/>
            <person name="Buscot F."/>
            <person name="Kohler A."/>
            <person name="Nagy L.G."/>
            <person name="Floudas D."/>
            <person name="Copeland A."/>
            <person name="Barry K.W."/>
            <person name="Cichocki N."/>
            <person name="Veneault-Fourrey C."/>
            <person name="LaButti K."/>
            <person name="Lindquist E.A."/>
            <person name="Lipzen A."/>
            <person name="Lundell T."/>
            <person name="Morin E."/>
            <person name="Murat C."/>
            <person name="Sun H."/>
            <person name="Tunlid A."/>
            <person name="Henrissat B."/>
            <person name="Grigoriev I.V."/>
            <person name="Hibbett D.S."/>
            <person name="Martin F."/>
            <person name="Nordberg H.P."/>
            <person name="Cantor M.N."/>
            <person name="Hua S.X."/>
        </authorList>
    </citation>
    <scope>NUCLEOTIDE SEQUENCE [LARGE SCALE GENOMIC DNA]</scope>
    <source>
        <strain evidence="1 2">F 1598</strain>
    </source>
</reference>
<reference evidence="2" key="2">
    <citation type="submission" date="2015-01" db="EMBL/GenBank/DDBJ databases">
        <title>Evolutionary Origins and Diversification of the Mycorrhizal Mutualists.</title>
        <authorList>
            <consortium name="DOE Joint Genome Institute"/>
            <consortium name="Mycorrhizal Genomics Consortium"/>
            <person name="Kohler A."/>
            <person name="Kuo A."/>
            <person name="Nagy L.G."/>
            <person name="Floudas D."/>
            <person name="Copeland A."/>
            <person name="Barry K.W."/>
            <person name="Cichocki N."/>
            <person name="Veneault-Fourrey C."/>
            <person name="LaButti K."/>
            <person name="Lindquist E.A."/>
            <person name="Lipzen A."/>
            <person name="Lundell T."/>
            <person name="Morin E."/>
            <person name="Murat C."/>
            <person name="Riley R."/>
            <person name="Ohm R."/>
            <person name="Sun H."/>
            <person name="Tunlid A."/>
            <person name="Henrissat B."/>
            <person name="Grigoriev I.V."/>
            <person name="Hibbett D.S."/>
            <person name="Martin F."/>
        </authorList>
    </citation>
    <scope>NUCLEOTIDE SEQUENCE [LARGE SCALE GENOMIC DNA]</scope>
    <source>
        <strain evidence="2">F 1598</strain>
    </source>
</reference>
<organism evidence="1 2">
    <name type="scientific">Piloderma croceum (strain F 1598)</name>
    <dbReference type="NCBI Taxonomy" id="765440"/>
    <lineage>
        <taxon>Eukaryota</taxon>
        <taxon>Fungi</taxon>
        <taxon>Dikarya</taxon>
        <taxon>Basidiomycota</taxon>
        <taxon>Agaricomycotina</taxon>
        <taxon>Agaricomycetes</taxon>
        <taxon>Agaricomycetidae</taxon>
        <taxon>Atheliales</taxon>
        <taxon>Atheliaceae</taxon>
        <taxon>Piloderma</taxon>
    </lineage>
</organism>
<feature type="non-terminal residue" evidence="1">
    <location>
        <position position="1"/>
    </location>
</feature>
<dbReference type="Proteomes" id="UP000054166">
    <property type="component" value="Unassembled WGS sequence"/>
</dbReference>
<name>A0A0C3FTH9_PILCF</name>